<dbReference type="Gene3D" id="3.20.20.20">
    <property type="entry name" value="Dihydropteroate synthase-like"/>
    <property type="match status" value="1"/>
</dbReference>
<feature type="binding site" evidence="7">
    <location>
        <position position="297"/>
    </location>
    <ligand>
        <name>[4Fe-4S] cluster</name>
        <dbReference type="ChEBI" id="CHEBI:49883"/>
    </ligand>
</feature>
<keyword evidence="2 7" id="KW-0479">Metal-binding</keyword>
<sequence length="344" mass="37421">MRKEIKIGSIKIGGNNPVVIQSMTNTNTENISATLKQINELTNAGCEIVRVSVPTINAAKSLKSIVRNVRVPIVADIHFDYKIAIESIKNGANKIRINPGNIGGEEKVVEVIKAAKDYGVPIRVGANSGSIPKDLHNLPKVEALCEAALREVRLLEKHGFENIVVSVKSSDVYETIEAYERIFKLIQYPLHVGVTEAGTYDWAVVKSSIVLGYLLMKGIGDTIRVSVAGDPIEEVIIAKRILISLGLKEGIQVIACPTCSRSEFDVEFVAKEIEKGINMERNLKIAVLGCVVNGIGEGKDADIGVAGIKDGAVIFYHGKIFKQVKIENIIGEIKKLLLNLEDES</sequence>
<dbReference type="InterPro" id="IPR045854">
    <property type="entry name" value="NO2/SO3_Rdtase_4Fe4S_sf"/>
</dbReference>
<feature type="binding site" evidence="7">
    <location>
        <position position="290"/>
    </location>
    <ligand>
        <name>[4Fe-4S] cluster</name>
        <dbReference type="ChEBI" id="CHEBI:49883"/>
    </ligand>
</feature>
<dbReference type="NCBIfam" id="NF001540">
    <property type="entry name" value="PRK00366.1"/>
    <property type="match status" value="1"/>
</dbReference>
<feature type="binding site" evidence="7">
    <location>
        <position position="256"/>
    </location>
    <ligand>
        <name>[4Fe-4S] cluster</name>
        <dbReference type="ChEBI" id="CHEBI:49883"/>
    </ligand>
</feature>
<dbReference type="Pfam" id="PF04551">
    <property type="entry name" value="GcpE"/>
    <property type="match status" value="1"/>
</dbReference>
<gene>
    <name evidence="7 10" type="primary">ispG</name>
    <name evidence="10" type="synonym">gcpE</name>
    <name evidence="10" type="ORF">JYK00_01545</name>
</gene>
<dbReference type="Gene3D" id="3.30.413.10">
    <property type="entry name" value="Sulfite Reductase Hemoprotein, domain 1"/>
    <property type="match status" value="1"/>
</dbReference>
<dbReference type="InterPro" id="IPR011005">
    <property type="entry name" value="Dihydropteroate_synth-like_sf"/>
</dbReference>
<keyword evidence="4 7" id="KW-0408">Iron</keyword>
<proteinExistence type="inferred from homology"/>
<keyword evidence="6 7" id="KW-0414">Isoprene biosynthesis</keyword>
<dbReference type="Pfam" id="PF26540">
    <property type="entry name" value="GcpE_C"/>
    <property type="match status" value="1"/>
</dbReference>
<dbReference type="HAMAP" id="MF_00159">
    <property type="entry name" value="IspG"/>
    <property type="match status" value="1"/>
</dbReference>
<feature type="binding site" evidence="7">
    <location>
        <position position="259"/>
    </location>
    <ligand>
        <name>[4Fe-4S] cluster</name>
        <dbReference type="ChEBI" id="CHEBI:49883"/>
    </ligand>
</feature>
<dbReference type="InterPro" id="IPR004588">
    <property type="entry name" value="IspG_bac-typ"/>
</dbReference>
<dbReference type="NCBIfam" id="TIGR00612">
    <property type="entry name" value="ispG_gcpE"/>
    <property type="match status" value="1"/>
</dbReference>
<organism evidence="10 11">
    <name type="scientific">Thermosipho ferrireducens</name>
    <dbReference type="NCBI Taxonomy" id="2571116"/>
    <lineage>
        <taxon>Bacteria</taxon>
        <taxon>Thermotogati</taxon>
        <taxon>Thermotogota</taxon>
        <taxon>Thermotogae</taxon>
        <taxon>Thermotogales</taxon>
        <taxon>Fervidobacteriaceae</taxon>
        <taxon>Thermosipho</taxon>
    </lineage>
</organism>
<comment type="cofactor">
    <cofactor evidence="7">
        <name>[4Fe-4S] cluster</name>
        <dbReference type="ChEBI" id="CHEBI:49883"/>
    </cofactor>
    <text evidence="7">Binds 1 [4Fe-4S] cluster.</text>
</comment>
<dbReference type="RefSeq" id="WP_207566970.1">
    <property type="nucleotide sequence ID" value="NZ_CP071446.1"/>
</dbReference>
<dbReference type="InterPro" id="IPR058579">
    <property type="entry name" value="IspG_C"/>
</dbReference>
<feature type="domain" description="IspG C-terminal" evidence="9">
    <location>
        <begin position="252"/>
        <end position="336"/>
    </location>
</feature>
<dbReference type="GO" id="GO:0046429">
    <property type="term" value="F:4-hydroxy-3-methylbut-2-en-1-yl diphosphate synthase activity (ferredoxin)"/>
    <property type="evidence" value="ECO:0007669"/>
    <property type="project" value="UniProtKB-EC"/>
</dbReference>
<evidence type="ECO:0000256" key="5">
    <source>
        <dbReference type="ARBA" id="ARBA00023014"/>
    </source>
</evidence>
<dbReference type="EMBL" id="CP071446">
    <property type="protein sequence ID" value="QTA38251.1"/>
    <property type="molecule type" value="Genomic_DNA"/>
</dbReference>
<dbReference type="InterPro" id="IPR058578">
    <property type="entry name" value="IspG_TIM"/>
</dbReference>
<evidence type="ECO:0000256" key="2">
    <source>
        <dbReference type="ARBA" id="ARBA00022723"/>
    </source>
</evidence>
<evidence type="ECO:0000256" key="6">
    <source>
        <dbReference type="ARBA" id="ARBA00023229"/>
    </source>
</evidence>
<reference evidence="10 11" key="1">
    <citation type="submission" date="2021-03" db="EMBL/GenBank/DDBJ databases">
        <title>Thermosipho ferrireducens sp.nov., an anaerobic thermophilic iron-reducing bacterium isolated from a deep-sea hydrothermal sulfide deposits.</title>
        <authorList>
            <person name="Zeng X."/>
            <person name="Chen Y."/>
            <person name="Shao Z."/>
        </authorList>
    </citation>
    <scope>NUCLEOTIDE SEQUENCE [LARGE SCALE GENOMIC DNA]</scope>
    <source>
        <strain evidence="10 11">JL129W03</strain>
    </source>
</reference>
<comment type="similarity">
    <text evidence="7">Belongs to the IspG family.</text>
</comment>
<evidence type="ECO:0000256" key="7">
    <source>
        <dbReference type="HAMAP-Rule" id="MF_00159"/>
    </source>
</evidence>
<evidence type="ECO:0000256" key="4">
    <source>
        <dbReference type="ARBA" id="ARBA00023004"/>
    </source>
</evidence>
<dbReference type="SUPFAM" id="SSF56014">
    <property type="entry name" value="Nitrite and sulphite reductase 4Fe-4S domain-like"/>
    <property type="match status" value="1"/>
</dbReference>
<evidence type="ECO:0000259" key="9">
    <source>
        <dbReference type="Pfam" id="PF26540"/>
    </source>
</evidence>
<comment type="function">
    <text evidence="7">Converts 2C-methyl-D-erythritol 2,4-cyclodiphosphate (ME-2,4cPP) into 1-hydroxy-2-methyl-2-(E)-butenyl 4-diphosphate.</text>
</comment>
<protein>
    <recommendedName>
        <fullName evidence="7">4-hydroxy-3-methylbut-2-en-1-yl diphosphate synthase (flavodoxin)</fullName>
        <ecNumber evidence="7">1.17.7.3</ecNumber>
    </recommendedName>
    <alternativeName>
        <fullName evidence="7">1-hydroxy-2-methyl-2-(E)-butenyl 4-diphosphate synthase</fullName>
    </alternativeName>
</protein>
<dbReference type="PIRSF" id="PIRSF004640">
    <property type="entry name" value="IspG"/>
    <property type="match status" value="1"/>
</dbReference>
<dbReference type="PANTHER" id="PTHR30454:SF0">
    <property type="entry name" value="4-HYDROXY-3-METHYLBUT-2-EN-1-YL DIPHOSPHATE SYNTHASE (FERREDOXIN), CHLOROPLASTIC"/>
    <property type="match status" value="1"/>
</dbReference>
<keyword evidence="3 7" id="KW-0560">Oxidoreductase</keyword>
<dbReference type="Proteomes" id="UP000671862">
    <property type="component" value="Chromosome"/>
</dbReference>
<keyword evidence="11" id="KW-1185">Reference proteome</keyword>
<dbReference type="PANTHER" id="PTHR30454">
    <property type="entry name" value="4-HYDROXY-3-METHYLBUT-2-EN-1-YL DIPHOSPHATE SYNTHASE"/>
    <property type="match status" value="1"/>
</dbReference>
<accession>A0ABX7SA13</accession>
<keyword evidence="1 7" id="KW-0004">4Fe-4S</keyword>
<evidence type="ECO:0000259" key="8">
    <source>
        <dbReference type="Pfam" id="PF04551"/>
    </source>
</evidence>
<evidence type="ECO:0000313" key="10">
    <source>
        <dbReference type="EMBL" id="QTA38251.1"/>
    </source>
</evidence>
<dbReference type="InterPro" id="IPR016425">
    <property type="entry name" value="IspG_bac"/>
</dbReference>
<evidence type="ECO:0000313" key="11">
    <source>
        <dbReference type="Proteomes" id="UP000671862"/>
    </source>
</evidence>
<dbReference type="SUPFAM" id="SSF51717">
    <property type="entry name" value="Dihydropteroate synthetase-like"/>
    <property type="match status" value="1"/>
</dbReference>
<feature type="domain" description="IspG TIM-barrel" evidence="8">
    <location>
        <begin position="3"/>
        <end position="238"/>
    </location>
</feature>
<comment type="pathway">
    <text evidence="7">Isoprenoid biosynthesis; isopentenyl diphosphate biosynthesis via DXP pathway; isopentenyl diphosphate from 1-deoxy-D-xylulose 5-phosphate: step 5/6.</text>
</comment>
<dbReference type="EC" id="1.17.7.3" evidence="7"/>
<evidence type="ECO:0000256" key="3">
    <source>
        <dbReference type="ARBA" id="ARBA00023002"/>
    </source>
</evidence>
<name>A0ABX7SA13_9BACT</name>
<keyword evidence="5 7" id="KW-0411">Iron-sulfur</keyword>
<evidence type="ECO:0000256" key="1">
    <source>
        <dbReference type="ARBA" id="ARBA00022485"/>
    </source>
</evidence>
<comment type="catalytic activity">
    <reaction evidence="7">
        <text>(2E)-4-hydroxy-3-methylbut-2-enyl diphosphate + oxidized [flavodoxin] + H2O + 2 H(+) = 2-C-methyl-D-erythritol 2,4-cyclic diphosphate + reduced [flavodoxin]</text>
        <dbReference type="Rhea" id="RHEA:43604"/>
        <dbReference type="Rhea" id="RHEA-COMP:10622"/>
        <dbReference type="Rhea" id="RHEA-COMP:10623"/>
        <dbReference type="ChEBI" id="CHEBI:15377"/>
        <dbReference type="ChEBI" id="CHEBI:15378"/>
        <dbReference type="ChEBI" id="CHEBI:57618"/>
        <dbReference type="ChEBI" id="CHEBI:58210"/>
        <dbReference type="ChEBI" id="CHEBI:58483"/>
        <dbReference type="ChEBI" id="CHEBI:128753"/>
        <dbReference type="EC" id="1.17.7.3"/>
    </reaction>
</comment>